<dbReference type="Proteomes" id="UP000789920">
    <property type="component" value="Unassembled WGS sequence"/>
</dbReference>
<proteinExistence type="predicted"/>
<sequence>YVDCCAKKYKKQNIIEIKEEEINEYLMLTIIEKAGSAVPIVIPQKPIKPILFPQLPSVPISIPQKPIKPILIPQPSVPISIPQKLIKPILIPQPSVPILIPPEESNDINDKNIFNSIKEEITDSIKTNNEIKDLIDNSILKQNNKNELYNLRKQKLYEKI</sequence>
<evidence type="ECO:0000313" key="1">
    <source>
        <dbReference type="EMBL" id="CAG8844611.1"/>
    </source>
</evidence>
<accession>A0ACA9SPC2</accession>
<organism evidence="1 2">
    <name type="scientific">Racocetra persica</name>
    <dbReference type="NCBI Taxonomy" id="160502"/>
    <lineage>
        <taxon>Eukaryota</taxon>
        <taxon>Fungi</taxon>
        <taxon>Fungi incertae sedis</taxon>
        <taxon>Mucoromycota</taxon>
        <taxon>Glomeromycotina</taxon>
        <taxon>Glomeromycetes</taxon>
        <taxon>Diversisporales</taxon>
        <taxon>Gigasporaceae</taxon>
        <taxon>Racocetra</taxon>
    </lineage>
</organism>
<protein>
    <submittedName>
        <fullName evidence="1">9260_t:CDS:1</fullName>
    </submittedName>
</protein>
<feature type="non-terminal residue" evidence="1">
    <location>
        <position position="160"/>
    </location>
</feature>
<comment type="caution">
    <text evidence="1">The sequence shown here is derived from an EMBL/GenBank/DDBJ whole genome shotgun (WGS) entry which is preliminary data.</text>
</comment>
<reference evidence="1" key="1">
    <citation type="submission" date="2021-06" db="EMBL/GenBank/DDBJ databases">
        <authorList>
            <person name="Kallberg Y."/>
            <person name="Tangrot J."/>
            <person name="Rosling A."/>
        </authorList>
    </citation>
    <scope>NUCLEOTIDE SEQUENCE</scope>
    <source>
        <strain evidence="1">MA461A</strain>
    </source>
</reference>
<keyword evidence="2" id="KW-1185">Reference proteome</keyword>
<evidence type="ECO:0000313" key="2">
    <source>
        <dbReference type="Proteomes" id="UP000789920"/>
    </source>
</evidence>
<dbReference type="EMBL" id="CAJVQC010143339">
    <property type="protein sequence ID" value="CAG8844611.1"/>
    <property type="molecule type" value="Genomic_DNA"/>
</dbReference>
<feature type="non-terminal residue" evidence="1">
    <location>
        <position position="1"/>
    </location>
</feature>
<gene>
    <name evidence="1" type="ORF">RPERSI_LOCUS33285</name>
</gene>
<name>A0ACA9SPC2_9GLOM</name>